<keyword evidence="1" id="KW-0802">TPR repeat</keyword>
<evidence type="ECO:0000256" key="2">
    <source>
        <dbReference type="SAM" id="MobiDB-lite"/>
    </source>
</evidence>
<dbReference type="SUPFAM" id="SSF48452">
    <property type="entry name" value="TPR-like"/>
    <property type="match status" value="1"/>
</dbReference>
<dbReference type="AlphaFoldDB" id="A0A422N931"/>
<dbReference type="RefSeq" id="XP_029236640.1">
    <property type="nucleotide sequence ID" value="XM_029383523.1"/>
</dbReference>
<dbReference type="InterPro" id="IPR011990">
    <property type="entry name" value="TPR-like_helical_dom_sf"/>
</dbReference>
<dbReference type="OrthoDB" id="267133at2759"/>
<sequence length="618" mass="69141">MGAAVSSGRQISRTASTSPHGHSQAMLLVNGSVRRDARGGLNYPISNGDVGVDLGTMHKIDQRRKKIGATIDEEIQNTCKEADPATLHILNAVKEADMLPDSKASLKLQLLHDCYPFLEQVPPHRFDHLAVLVYQKEGDVYFSQGDVEGAKTTYSRAIQIAETRVARGEKEIYMVLKRYVLAMVGMARLWYAQERDTTGFTFADKDLPMMTPRETSISSLNSLESSVLSDTSMFSLNQAILKSMAPKSPRRRAGPAVNVVQLLRPVTMKMNFTAEDDFVLRSKMTRELKASPCELLLLRCIEVVEIGHRRQSELLIPALIELAQIYEELRLYNRSLLLVRRCLGILSVVYDYDHPWIIQLRRRADFIVECVDEYNKANMATKIQATWKMFKAMRLLEETIGRPVMRHVWSPATYRNQANDTNFLNEFVNDLPEGTVLCGTGELDELLDTGGGVDEEKKVNGSEHSVSDRPLPPAVLRGEGSRGPSTELKMERPLSSLRRSTRAMEGATLPLGAIGGPYEEFPVAAEYLPTHGEGRIPANITLIPNGRISGAKRDMQTDMHVQRTAQGEVLTIRTTTVIRTSTEQDISRNGEDFIDEEEEYVAEHDAREAEGRGRVAIR</sequence>
<evidence type="ECO:0000313" key="3">
    <source>
        <dbReference type="EMBL" id="RNF01970.1"/>
    </source>
</evidence>
<proteinExistence type="predicted"/>
<feature type="region of interest" description="Disordered" evidence="2">
    <location>
        <begin position="1"/>
        <end position="24"/>
    </location>
</feature>
<feature type="region of interest" description="Disordered" evidence="2">
    <location>
        <begin position="449"/>
        <end position="487"/>
    </location>
</feature>
<dbReference type="VEuPathDB" id="TriTrypDB:TRSC58_06982"/>
<keyword evidence="4" id="KW-1185">Reference proteome</keyword>
<name>A0A422N931_TRYRA</name>
<reference evidence="3 4" key="1">
    <citation type="journal article" date="2018" name="BMC Genomics">
        <title>Genomic comparison of Trypanosoma conorhini and Trypanosoma rangeli to Trypanosoma cruzi strains of high and low virulence.</title>
        <authorList>
            <person name="Bradwell K.R."/>
            <person name="Koparde V.N."/>
            <person name="Matveyev A.V."/>
            <person name="Serrano M.G."/>
            <person name="Alves J.M."/>
            <person name="Parikh H."/>
            <person name="Huang B."/>
            <person name="Lee V."/>
            <person name="Espinosa-Alvarez O."/>
            <person name="Ortiz P.A."/>
            <person name="Costa-Martins A.G."/>
            <person name="Teixeira M.M."/>
            <person name="Buck G.A."/>
        </authorList>
    </citation>
    <scope>NUCLEOTIDE SEQUENCE [LARGE SCALE GENOMIC DNA]</scope>
    <source>
        <strain evidence="3 4">AM80</strain>
    </source>
</reference>
<dbReference type="EMBL" id="MKGL01000252">
    <property type="protein sequence ID" value="RNF01970.1"/>
    <property type="molecule type" value="Genomic_DNA"/>
</dbReference>
<protein>
    <submittedName>
        <fullName evidence="3">Uncharacterized protein</fullName>
    </submittedName>
</protein>
<feature type="compositionally biased region" description="Polar residues" evidence="2">
    <location>
        <begin position="7"/>
        <end position="21"/>
    </location>
</feature>
<dbReference type="PROSITE" id="PS50005">
    <property type="entry name" value="TPR"/>
    <property type="match status" value="1"/>
</dbReference>
<dbReference type="Proteomes" id="UP000283634">
    <property type="component" value="Unassembled WGS sequence"/>
</dbReference>
<organism evidence="3 4">
    <name type="scientific">Trypanosoma rangeli</name>
    <dbReference type="NCBI Taxonomy" id="5698"/>
    <lineage>
        <taxon>Eukaryota</taxon>
        <taxon>Discoba</taxon>
        <taxon>Euglenozoa</taxon>
        <taxon>Kinetoplastea</taxon>
        <taxon>Metakinetoplastina</taxon>
        <taxon>Trypanosomatida</taxon>
        <taxon>Trypanosomatidae</taxon>
        <taxon>Trypanosoma</taxon>
        <taxon>Herpetosoma</taxon>
    </lineage>
</organism>
<feature type="compositionally biased region" description="Basic and acidic residues" evidence="2">
    <location>
        <begin position="454"/>
        <end position="467"/>
    </location>
</feature>
<dbReference type="GeneID" id="40330623"/>
<comment type="caution">
    <text evidence="3">The sequence shown here is derived from an EMBL/GenBank/DDBJ whole genome shotgun (WGS) entry which is preliminary data.</text>
</comment>
<evidence type="ECO:0000256" key="1">
    <source>
        <dbReference type="PROSITE-ProRule" id="PRU00339"/>
    </source>
</evidence>
<feature type="repeat" description="TPR" evidence="1">
    <location>
        <begin position="131"/>
        <end position="164"/>
    </location>
</feature>
<dbReference type="InterPro" id="IPR019734">
    <property type="entry name" value="TPR_rpt"/>
</dbReference>
<evidence type="ECO:0000313" key="4">
    <source>
        <dbReference type="Proteomes" id="UP000283634"/>
    </source>
</evidence>
<gene>
    <name evidence="3" type="ORF">TraAM80_06690</name>
</gene>
<accession>A0A422N931</accession>